<sequence>MADRLTIDILQSLTPFHTDGSDNVTRASRDVLISLVKTEPRIHDVFFSDFEAAPEAKLVDLRSFPLATFATLFLAEAITKLKDPYNFHGAISEGVVGNKLREIYESLQWKKLGFQIYTLVYPDVVKDAKTNVSLRDFMTSDGHIWAEKLVNSVYESSWTRTIHQKIVKGKYSEQMYNRDMNALFVKLHLLDPQSVIPAYQFLLNQRALPIVNLELATRNYLGGPLECTVIQKDVERAEHKSSAPVHISRLSLNTDVDVHHGIEVDEFIVTECRNLGLWAGTRPDNFKSVKAKDRCRMM</sequence>
<keyword evidence="2" id="KW-1185">Reference proteome</keyword>
<dbReference type="AlphaFoldDB" id="A0AAV2IJI5"/>
<evidence type="ECO:0000313" key="2">
    <source>
        <dbReference type="Proteomes" id="UP001497497"/>
    </source>
</evidence>
<accession>A0AAV2IJI5</accession>
<proteinExistence type="predicted"/>
<reference evidence="1 2" key="1">
    <citation type="submission" date="2024-04" db="EMBL/GenBank/DDBJ databases">
        <authorList>
            <consortium name="Genoscope - CEA"/>
            <person name="William W."/>
        </authorList>
    </citation>
    <scope>NUCLEOTIDE SEQUENCE [LARGE SCALE GENOMIC DNA]</scope>
</reference>
<dbReference type="EMBL" id="CAXITT010000660">
    <property type="protein sequence ID" value="CAL1544938.1"/>
    <property type="molecule type" value="Genomic_DNA"/>
</dbReference>
<name>A0AAV2IJI5_LYMST</name>
<protein>
    <submittedName>
        <fullName evidence="1">Uncharacterized protein</fullName>
    </submittedName>
</protein>
<gene>
    <name evidence="1" type="ORF">GSLYS_00018421001</name>
</gene>
<evidence type="ECO:0000313" key="1">
    <source>
        <dbReference type="EMBL" id="CAL1544938.1"/>
    </source>
</evidence>
<dbReference type="Proteomes" id="UP001497497">
    <property type="component" value="Unassembled WGS sequence"/>
</dbReference>
<comment type="caution">
    <text evidence="1">The sequence shown here is derived from an EMBL/GenBank/DDBJ whole genome shotgun (WGS) entry which is preliminary data.</text>
</comment>
<organism evidence="1 2">
    <name type="scientific">Lymnaea stagnalis</name>
    <name type="common">Great pond snail</name>
    <name type="synonym">Helix stagnalis</name>
    <dbReference type="NCBI Taxonomy" id="6523"/>
    <lineage>
        <taxon>Eukaryota</taxon>
        <taxon>Metazoa</taxon>
        <taxon>Spiralia</taxon>
        <taxon>Lophotrochozoa</taxon>
        <taxon>Mollusca</taxon>
        <taxon>Gastropoda</taxon>
        <taxon>Heterobranchia</taxon>
        <taxon>Euthyneura</taxon>
        <taxon>Panpulmonata</taxon>
        <taxon>Hygrophila</taxon>
        <taxon>Lymnaeoidea</taxon>
        <taxon>Lymnaeidae</taxon>
        <taxon>Lymnaea</taxon>
    </lineage>
</organism>